<sequence length="68" mass="7953">MGWGEWVRNTRQKTIRRNKKSTRRLSRKNKLFSTKITMPSNERNNNVRIKNPGIGGDSNLLNTLRGKK</sequence>
<protein>
    <submittedName>
        <fullName evidence="2">Uncharacterized protein</fullName>
    </submittedName>
</protein>
<dbReference type="KEGG" id="lant:TUM19329_32170"/>
<name>A0A6F8TA48_9GAMM</name>
<dbReference type="Proteomes" id="UP000502894">
    <property type="component" value="Chromosome"/>
</dbReference>
<evidence type="ECO:0000256" key="1">
    <source>
        <dbReference type="SAM" id="MobiDB-lite"/>
    </source>
</evidence>
<dbReference type="AlphaFoldDB" id="A0A6F8TA48"/>
<evidence type="ECO:0000313" key="2">
    <source>
        <dbReference type="EMBL" id="BCA96856.1"/>
    </source>
</evidence>
<feature type="region of interest" description="Disordered" evidence="1">
    <location>
        <begin position="40"/>
        <end position="68"/>
    </location>
</feature>
<evidence type="ECO:0000313" key="3">
    <source>
        <dbReference type="Proteomes" id="UP000502894"/>
    </source>
</evidence>
<keyword evidence="3" id="KW-1185">Reference proteome</keyword>
<dbReference type="EMBL" id="AP022839">
    <property type="protein sequence ID" value="BCA96856.1"/>
    <property type="molecule type" value="Genomic_DNA"/>
</dbReference>
<feature type="compositionally biased region" description="Basic residues" evidence="1">
    <location>
        <begin position="10"/>
        <end position="24"/>
    </location>
</feature>
<gene>
    <name evidence="2" type="ORF">TUM19329_32170</name>
</gene>
<proteinExistence type="predicted"/>
<accession>A0A6F8TA48</accession>
<reference evidence="2" key="1">
    <citation type="journal article" date="2020" name="Microbiol. Resour. Announc.">
        <title>Complete Genome Sequence of Novel Psychrotolerant Legionella Strain TUM19329, Isolated from Antarctic Lake Sediment.</title>
        <authorList>
            <person name="Shimada S."/>
            <person name="Nakai R."/>
            <person name="Aoki K."/>
            <person name="Shimoeda N."/>
            <person name="Ohno G."/>
            <person name="Miyazaki Y."/>
            <person name="Kudoh S."/>
            <person name="Imura S."/>
            <person name="Watanabe K."/>
            <person name="Ishii Y."/>
            <person name="Tateda K."/>
        </authorList>
    </citation>
    <scope>NUCLEOTIDE SEQUENCE [LARGE SCALE GENOMIC DNA]</scope>
    <source>
        <strain evidence="2">TUM19329</strain>
    </source>
</reference>
<organism evidence="2 3">
    <name type="scientific">Legionella antarctica</name>
    <dbReference type="NCBI Taxonomy" id="2708020"/>
    <lineage>
        <taxon>Bacteria</taxon>
        <taxon>Pseudomonadati</taxon>
        <taxon>Pseudomonadota</taxon>
        <taxon>Gammaproteobacteria</taxon>
        <taxon>Legionellales</taxon>
        <taxon>Legionellaceae</taxon>
        <taxon>Legionella</taxon>
    </lineage>
</organism>
<feature type="region of interest" description="Disordered" evidence="1">
    <location>
        <begin position="1"/>
        <end position="24"/>
    </location>
</feature>